<dbReference type="InterPro" id="IPR029062">
    <property type="entry name" value="Class_I_gatase-like"/>
</dbReference>
<keyword evidence="1" id="KW-0472">Membrane</keyword>
<keyword evidence="1" id="KW-0812">Transmembrane</keyword>
<gene>
    <name evidence="2" type="ORF">COS09_00995</name>
</gene>
<reference evidence="3" key="1">
    <citation type="submission" date="2017-09" db="EMBL/GenBank/DDBJ databases">
        <title>Depth-based differentiation of microbial function through sediment-hosted aquifers and enrichment of novel symbionts in the deep terrestrial subsurface.</title>
        <authorList>
            <person name="Probst A.J."/>
            <person name="Ladd B."/>
            <person name="Jarett J.K."/>
            <person name="Geller-Mcgrath D.E."/>
            <person name="Sieber C.M.K."/>
            <person name="Emerson J.B."/>
            <person name="Anantharaman K."/>
            <person name="Thomas B.C."/>
            <person name="Malmstrom R."/>
            <person name="Stieglmeier M."/>
            <person name="Klingl A."/>
            <person name="Woyke T."/>
            <person name="Ryan C.M."/>
            <person name="Banfield J.F."/>
        </authorList>
    </citation>
    <scope>NUCLEOTIDE SEQUENCE [LARGE SCALE GENOMIC DNA]</scope>
</reference>
<dbReference type="EMBL" id="PETJ01000025">
    <property type="protein sequence ID" value="PIV65166.1"/>
    <property type="molecule type" value="Genomic_DNA"/>
</dbReference>
<evidence type="ECO:0000313" key="3">
    <source>
        <dbReference type="Proteomes" id="UP000230766"/>
    </source>
</evidence>
<feature type="transmembrane region" description="Helical" evidence="1">
    <location>
        <begin position="7"/>
        <end position="26"/>
    </location>
</feature>
<dbReference type="AlphaFoldDB" id="A0A2M7EBP3"/>
<proteinExistence type="predicted"/>
<evidence type="ECO:0000313" key="2">
    <source>
        <dbReference type="EMBL" id="PIV65166.1"/>
    </source>
</evidence>
<name>A0A2M7EBP3_9BACT</name>
<organism evidence="2 3">
    <name type="scientific">Candidatus Nealsonbacteria bacterium CG01_land_8_20_14_3_00_12</name>
    <dbReference type="NCBI Taxonomy" id="1974697"/>
    <lineage>
        <taxon>Bacteria</taxon>
        <taxon>Candidatus Nealsoniibacteriota</taxon>
    </lineage>
</organism>
<keyword evidence="1" id="KW-1133">Transmembrane helix</keyword>
<evidence type="ECO:0000256" key="1">
    <source>
        <dbReference type="SAM" id="Phobius"/>
    </source>
</evidence>
<accession>A0A2M7EBP3</accession>
<sequence>MKKPVTILEIFLLIIFLFFLGQYLYYYPGRLQPFRHLPFPERPAFKEITFPPTEIKIFSDVYEKKEGNVLLDLAHSNDFTLEEFSLPILRITSRGYSFDYLESEDDLEGKLRYADALIIILPQDDFSEKELKLIKDFAKKGGKLLLIGDPTRPGEINSVATEFGLIFESDYLYNLKENDGNFRYIYLTNFKSDSELTKNLEKITLYSAGSISPFEWGIVRTDENTFSSVAEAKKNFSPVLFSPDSKVLAISDLTFMIEPYNLSTNNNQFISNLADWLTKSERTFYLSDFPYFFGDKVQLTYADASYIDTGLKLKNFLADLEKSSKLSQYEKTISGDLIFLGLFDDAPKVKDFLKEGKTTIDGKVAIEGIGKIDKKDTSILYLNKESNALILLSDTKENLEKSIDKLISGEFRNWLVTDTLAIYQIEAKEAEE</sequence>
<comment type="caution">
    <text evidence="2">The sequence shown here is derived from an EMBL/GenBank/DDBJ whole genome shotgun (WGS) entry which is preliminary data.</text>
</comment>
<dbReference type="Proteomes" id="UP000230766">
    <property type="component" value="Unassembled WGS sequence"/>
</dbReference>
<dbReference type="SUPFAM" id="SSF52317">
    <property type="entry name" value="Class I glutamine amidotransferase-like"/>
    <property type="match status" value="1"/>
</dbReference>
<protein>
    <submittedName>
        <fullName evidence="2">Uncharacterized protein</fullName>
    </submittedName>
</protein>